<dbReference type="AlphaFoldDB" id="A0A562LF35"/>
<gene>
    <name evidence="3" type="ORF">IP90_00483</name>
</gene>
<dbReference type="Pfam" id="PF07963">
    <property type="entry name" value="N_methyl"/>
    <property type="match status" value="1"/>
</dbReference>
<dbReference type="EMBL" id="VLKN01000001">
    <property type="protein sequence ID" value="TWI06218.1"/>
    <property type="molecule type" value="Genomic_DNA"/>
</dbReference>
<name>A0A562LF35_9GAMM</name>
<dbReference type="NCBIfam" id="TIGR02532">
    <property type="entry name" value="IV_pilin_GFxxxE"/>
    <property type="match status" value="1"/>
</dbReference>
<proteinExistence type="predicted"/>
<organism evidence="3 4">
    <name type="scientific">Luteimonas cucumeris</name>
    <dbReference type="NCBI Taxonomy" id="985012"/>
    <lineage>
        <taxon>Bacteria</taxon>
        <taxon>Pseudomonadati</taxon>
        <taxon>Pseudomonadota</taxon>
        <taxon>Gammaproteobacteria</taxon>
        <taxon>Lysobacterales</taxon>
        <taxon>Lysobacteraceae</taxon>
        <taxon>Luteimonas</taxon>
    </lineage>
</organism>
<dbReference type="Proteomes" id="UP000315167">
    <property type="component" value="Unassembled WGS sequence"/>
</dbReference>
<feature type="region of interest" description="Disordered" evidence="1">
    <location>
        <begin position="196"/>
        <end position="217"/>
    </location>
</feature>
<dbReference type="OrthoDB" id="6033325at2"/>
<keyword evidence="2" id="KW-1133">Transmembrane helix</keyword>
<comment type="caution">
    <text evidence="3">The sequence shown here is derived from an EMBL/GenBank/DDBJ whole genome shotgun (WGS) entry which is preliminary data.</text>
</comment>
<evidence type="ECO:0000256" key="2">
    <source>
        <dbReference type="SAM" id="Phobius"/>
    </source>
</evidence>
<dbReference type="InterPro" id="IPR012902">
    <property type="entry name" value="N_methyl_site"/>
</dbReference>
<accession>A0A562LF35</accession>
<feature type="transmembrane region" description="Helical" evidence="2">
    <location>
        <begin position="12"/>
        <end position="35"/>
    </location>
</feature>
<keyword evidence="2" id="KW-0472">Membrane</keyword>
<reference evidence="3 4" key="1">
    <citation type="journal article" date="2015" name="Stand. Genomic Sci.">
        <title>Genomic Encyclopedia of Bacterial and Archaeal Type Strains, Phase III: the genomes of soil and plant-associated and newly described type strains.</title>
        <authorList>
            <person name="Whitman W.B."/>
            <person name="Woyke T."/>
            <person name="Klenk H.P."/>
            <person name="Zhou Y."/>
            <person name="Lilburn T.G."/>
            <person name="Beck B.J."/>
            <person name="De Vos P."/>
            <person name="Vandamme P."/>
            <person name="Eisen J.A."/>
            <person name="Garrity G."/>
            <person name="Hugenholtz P."/>
            <person name="Kyrpides N.C."/>
        </authorList>
    </citation>
    <scope>NUCLEOTIDE SEQUENCE [LARGE SCALE GENOMIC DNA]</scope>
    <source>
        <strain evidence="3 4">CGMCC 1.10821</strain>
    </source>
</reference>
<dbReference type="InterPro" id="IPR045584">
    <property type="entry name" value="Pilin-like"/>
</dbReference>
<feature type="compositionally biased region" description="Polar residues" evidence="1">
    <location>
        <begin position="199"/>
        <end position="208"/>
    </location>
</feature>
<evidence type="ECO:0000313" key="4">
    <source>
        <dbReference type="Proteomes" id="UP000315167"/>
    </source>
</evidence>
<evidence type="ECO:0000256" key="1">
    <source>
        <dbReference type="SAM" id="MobiDB-lite"/>
    </source>
</evidence>
<keyword evidence="2" id="KW-0812">Transmembrane</keyword>
<sequence>MTARIDHRQRGFSLVELAVVLVVLGLVTLLLVRFLGTAAHEQREVASRSLLTRADDALLAYAMVNSRLPCPDSDGGGIEDCAAGQVGRLPYKTLGLPDANARRIRYGVLRRPASRREDADLTDKRDRYDPLQVIGETGTELPLNPATANGLDLCWALRNAGQLPLDTGYLHVTRAAASSQPEAHVAYALALPRGGGDFSSHQSGSTPAFDSPRRPQGPTYHDRVLAVGLDQLWTRMRCGDNLAAAGHAHFNAAASIALMHVAMKDYKKQLAISVKLAEANVANGAGAVLAGASATAGAAGGIADTIAEGLLTFGAVATYKVALASVATAAAVAVTITASVMTGYADSALTAAEQAYEDVDPRIDEAAALEPQVLEHAKTGDAAGLY</sequence>
<evidence type="ECO:0000313" key="3">
    <source>
        <dbReference type="EMBL" id="TWI06218.1"/>
    </source>
</evidence>
<dbReference type="RefSeq" id="WP_144898012.1">
    <property type="nucleotide sequence ID" value="NZ_VLKN01000001.1"/>
</dbReference>
<keyword evidence="4" id="KW-1185">Reference proteome</keyword>
<dbReference type="PROSITE" id="PS00409">
    <property type="entry name" value="PROKAR_NTER_METHYL"/>
    <property type="match status" value="1"/>
</dbReference>
<protein>
    <submittedName>
        <fullName evidence="3">Prepilin-type N-terminal cleavage/methylation domain-containing protein</fullName>
    </submittedName>
</protein>
<dbReference type="SUPFAM" id="SSF54523">
    <property type="entry name" value="Pili subunits"/>
    <property type="match status" value="1"/>
</dbReference>